<keyword evidence="4 6" id="KW-0472">Membrane</keyword>
<feature type="compositionally biased region" description="Polar residues" evidence="5">
    <location>
        <begin position="163"/>
        <end position="176"/>
    </location>
</feature>
<keyword evidence="8" id="KW-1185">Reference proteome</keyword>
<feature type="region of interest" description="Disordered" evidence="5">
    <location>
        <begin position="104"/>
        <end position="176"/>
    </location>
</feature>
<sequence length="1178" mass="129839">MSSQRRRKLWSLAARAAAKCPDETEKTKVSQPTTDTTAGASPFWSKDSLVKTQDSGVSVDLHSDGLQCGSMNASFTSAQQRASFEAKNPSHSPVQMKFSRTAPRRLHSDQGCGPSNQGLRLRPKVGSELSPRDVPTTSAALDTYDPSLWRIPRNFPSRKRKTSSQQWGSADTSGLGSSLDWASVDVTQQPQIRHFSTSFSPYPKRLPGNPVAMRSLDETNLHSSLGGLYLQTPTACLGSGIQPQLTAHGSERGITSIHSSPIGPHRFVRSLQPRSHFIPSGESDFQTGVASHPPSIDRFGDISYPGVPPVPFLVTRSLDQADPQHYPSGSASPSIAKETIHYHSVPVSIGHSAVAGLTHINPRYAYSSMHSGQHEYANIGRPHVTADRRYHQTSSFVPSPASVPRVGPTYRPKYPVSPCELCPQVDSVYSSEFGRRRTMEYYSPMLPTELQRSGRSTDRGQIYRRSRTLEESSGSQPRRISGHHHHHHHHHPHHQHPHLGQHHPLIMYSVPPPTDETDPYFSRELGHDPRLAHRAPSWYDAEPDTGSQQAGRVPALESTHIVLPHRMRYSHEETIMEDWDAEQDRRAQAPISTVRHSGPHDGKEPPIVRTLHPATGSTPSELRVLGRKRPRESSPPLSRAQTHPGSKEITVARRIVPLGSGPSSVVRAQTVDDDFSYRHSDHVSHSKERSGDHFDESPIPEYSTRIPDIAEADQPRPASSASSSSELRCLQVPHIKIRSTISSSDRPLVNPAFWALPSDKHKHAMAADSAPRLEISELGEKVPDTTDRAQKPLQSVLKNRGPDSSRDYKRPRKPEKSVSLEEKHSMVDEPTEQVDHGREPKSTLPSKTASHLFVDSLVADGEKDEKDYTDGMAPAATSEALIESVPPTTGPVSVRLSQAVSGTTSLGGRGAAAPYDHSRLAIHISTAEVEQFAEYWDHSVFATARITALGLATVATVCLICSAGKLAKQHFSQIVYIRESLQVSVAPAKLAKSLNITHSGFWKRCNYQNQTCQLTIPFLTKRDGWQDGALCILILAILLGILGTSLALAGHVVFALSKRLYYFHSSGEAHVVAAFVTALSTLVFHVTAVVHLQTDLPIRFGAGYGITWFACFLHLVCALLLSLDEVLHRLAVQSSRVACIRVCMHCLIRCYGRVLARHRAMQTSQALRRKRKLEARTR</sequence>
<gene>
    <name evidence="7" type="ORF">FBUS_04082</name>
</gene>
<comment type="caution">
    <text evidence="7">The sequence shown here is derived from an EMBL/GenBank/DDBJ whole genome shotgun (WGS) entry which is preliminary data.</text>
</comment>
<feature type="region of interest" description="Disordered" evidence="5">
    <location>
        <begin position="677"/>
        <end position="701"/>
    </location>
</feature>
<feature type="compositionally biased region" description="Basic residues" evidence="5">
    <location>
        <begin position="480"/>
        <end position="501"/>
    </location>
</feature>
<proteinExistence type="predicted"/>
<comment type="subcellular location">
    <subcellularLocation>
        <location evidence="1">Membrane</location>
        <topology evidence="1">Multi-pass membrane protein</topology>
    </subcellularLocation>
</comment>
<evidence type="ECO:0000256" key="5">
    <source>
        <dbReference type="SAM" id="MobiDB-lite"/>
    </source>
</evidence>
<feature type="region of interest" description="Disordered" evidence="5">
    <location>
        <begin position="1"/>
        <end position="43"/>
    </location>
</feature>
<feature type="compositionally biased region" description="Basic and acidic residues" evidence="5">
    <location>
        <begin position="677"/>
        <end position="696"/>
    </location>
</feature>
<dbReference type="GO" id="GO:0016020">
    <property type="term" value="C:membrane"/>
    <property type="evidence" value="ECO:0007669"/>
    <property type="project" value="UniProtKB-SubCell"/>
</dbReference>
<reference evidence="7" key="1">
    <citation type="submission" date="2019-05" db="EMBL/GenBank/DDBJ databases">
        <title>Annotation for the trematode Fasciolopsis buski.</title>
        <authorList>
            <person name="Choi Y.-J."/>
        </authorList>
    </citation>
    <scope>NUCLEOTIDE SEQUENCE</scope>
    <source>
        <strain evidence="7">HT</strain>
        <tissue evidence="7">Whole worm</tissue>
    </source>
</reference>
<feature type="compositionally biased region" description="Polar residues" evidence="5">
    <location>
        <begin position="635"/>
        <end position="644"/>
    </location>
</feature>
<evidence type="ECO:0000313" key="8">
    <source>
        <dbReference type="Proteomes" id="UP000728185"/>
    </source>
</evidence>
<accession>A0A8E0RUU5</accession>
<protein>
    <submittedName>
        <fullName evidence="7">Uncharacterized protein</fullName>
    </submittedName>
</protein>
<keyword evidence="3 6" id="KW-1133">Transmembrane helix</keyword>
<evidence type="ECO:0000256" key="3">
    <source>
        <dbReference type="ARBA" id="ARBA00022989"/>
    </source>
</evidence>
<evidence type="ECO:0000256" key="6">
    <source>
        <dbReference type="SAM" id="Phobius"/>
    </source>
</evidence>
<feature type="region of interest" description="Disordered" evidence="5">
    <location>
        <begin position="778"/>
        <end position="847"/>
    </location>
</feature>
<dbReference type="Pfam" id="PF00822">
    <property type="entry name" value="PMP22_Claudin"/>
    <property type="match status" value="1"/>
</dbReference>
<dbReference type="Proteomes" id="UP000728185">
    <property type="component" value="Unassembled WGS sequence"/>
</dbReference>
<feature type="region of interest" description="Disordered" evidence="5">
    <location>
        <begin position="444"/>
        <end position="524"/>
    </location>
</feature>
<dbReference type="OrthoDB" id="6237182at2759"/>
<feature type="compositionally biased region" description="Basic and acidic residues" evidence="5">
    <location>
        <begin position="800"/>
        <end position="841"/>
    </location>
</feature>
<dbReference type="Gene3D" id="1.20.140.150">
    <property type="match status" value="1"/>
</dbReference>
<organism evidence="7 8">
    <name type="scientific">Fasciolopsis buskii</name>
    <dbReference type="NCBI Taxonomy" id="27845"/>
    <lineage>
        <taxon>Eukaryota</taxon>
        <taxon>Metazoa</taxon>
        <taxon>Spiralia</taxon>
        <taxon>Lophotrochozoa</taxon>
        <taxon>Platyhelminthes</taxon>
        <taxon>Trematoda</taxon>
        <taxon>Digenea</taxon>
        <taxon>Plagiorchiida</taxon>
        <taxon>Echinostomata</taxon>
        <taxon>Echinostomatoidea</taxon>
        <taxon>Fasciolidae</taxon>
        <taxon>Fasciolopsis</taxon>
    </lineage>
</organism>
<evidence type="ECO:0000256" key="4">
    <source>
        <dbReference type="ARBA" id="ARBA00023136"/>
    </source>
</evidence>
<feature type="region of interest" description="Disordered" evidence="5">
    <location>
        <begin position="583"/>
        <end position="665"/>
    </location>
</feature>
<feature type="compositionally biased region" description="Polar residues" evidence="5">
    <location>
        <begin position="29"/>
        <end position="39"/>
    </location>
</feature>
<feature type="compositionally biased region" description="Basic and acidic residues" evidence="5">
    <location>
        <begin position="778"/>
        <end position="790"/>
    </location>
</feature>
<feature type="transmembrane region" description="Helical" evidence="6">
    <location>
        <begin position="1102"/>
        <end position="1123"/>
    </location>
</feature>
<keyword evidence="2 6" id="KW-0812">Transmembrane</keyword>
<evidence type="ECO:0000256" key="2">
    <source>
        <dbReference type="ARBA" id="ARBA00022692"/>
    </source>
</evidence>
<dbReference type="EMBL" id="LUCM01004382">
    <property type="protein sequence ID" value="KAA0194420.1"/>
    <property type="molecule type" value="Genomic_DNA"/>
</dbReference>
<dbReference type="InterPro" id="IPR004031">
    <property type="entry name" value="PMP22/EMP/MP20/Claudin"/>
</dbReference>
<name>A0A8E0RUU5_9TREM</name>
<feature type="transmembrane region" description="Helical" evidence="6">
    <location>
        <begin position="1069"/>
        <end position="1090"/>
    </location>
</feature>
<evidence type="ECO:0000313" key="7">
    <source>
        <dbReference type="EMBL" id="KAA0194420.1"/>
    </source>
</evidence>
<evidence type="ECO:0000256" key="1">
    <source>
        <dbReference type="ARBA" id="ARBA00004141"/>
    </source>
</evidence>
<feature type="transmembrane region" description="Helical" evidence="6">
    <location>
        <begin position="1032"/>
        <end position="1057"/>
    </location>
</feature>
<dbReference type="AlphaFoldDB" id="A0A8E0RUU5"/>